<keyword evidence="4 6" id="KW-0863">Zinc-finger</keyword>
<feature type="compositionally biased region" description="Basic residues" evidence="7">
    <location>
        <begin position="709"/>
        <end position="718"/>
    </location>
</feature>
<organism evidence="9 10">
    <name type="scientific">Hesseltinella vesiculosa</name>
    <dbReference type="NCBI Taxonomy" id="101127"/>
    <lineage>
        <taxon>Eukaryota</taxon>
        <taxon>Fungi</taxon>
        <taxon>Fungi incertae sedis</taxon>
        <taxon>Mucoromycota</taxon>
        <taxon>Mucoromycotina</taxon>
        <taxon>Mucoromycetes</taxon>
        <taxon>Mucorales</taxon>
        <taxon>Cunninghamellaceae</taxon>
        <taxon>Hesseltinella</taxon>
    </lineage>
</organism>
<dbReference type="Gene3D" id="3.30.40.10">
    <property type="entry name" value="Zinc/RING finger domain, C3HC4 (zinc finger)"/>
    <property type="match status" value="1"/>
</dbReference>
<feature type="compositionally biased region" description="Low complexity" evidence="7">
    <location>
        <begin position="26"/>
        <end position="42"/>
    </location>
</feature>
<dbReference type="InterPro" id="IPR039739">
    <property type="entry name" value="MAG2/RNF10"/>
</dbReference>
<keyword evidence="3" id="KW-0479">Metal-binding</keyword>
<evidence type="ECO:0000256" key="5">
    <source>
        <dbReference type="ARBA" id="ARBA00022833"/>
    </source>
</evidence>
<dbReference type="PANTHER" id="PTHR12983">
    <property type="entry name" value="RING FINGER 10 FAMILY MEMBER"/>
    <property type="match status" value="1"/>
</dbReference>
<evidence type="ECO:0000259" key="8">
    <source>
        <dbReference type="PROSITE" id="PS50089"/>
    </source>
</evidence>
<dbReference type="GO" id="GO:0005737">
    <property type="term" value="C:cytoplasm"/>
    <property type="evidence" value="ECO:0007669"/>
    <property type="project" value="UniProtKB-SubCell"/>
</dbReference>
<dbReference type="SUPFAM" id="SSF57850">
    <property type="entry name" value="RING/U-box"/>
    <property type="match status" value="1"/>
</dbReference>
<name>A0A1X2GT43_9FUNG</name>
<dbReference type="SMART" id="SM00184">
    <property type="entry name" value="RING"/>
    <property type="match status" value="1"/>
</dbReference>
<feature type="compositionally biased region" description="Low complexity" evidence="7">
    <location>
        <begin position="614"/>
        <end position="626"/>
    </location>
</feature>
<comment type="subcellular location">
    <subcellularLocation>
        <location evidence="1">Cytoplasm</location>
    </subcellularLocation>
</comment>
<dbReference type="GO" id="GO:0045944">
    <property type="term" value="P:positive regulation of transcription by RNA polymerase II"/>
    <property type="evidence" value="ECO:0007669"/>
    <property type="project" value="TreeGrafter"/>
</dbReference>
<comment type="caution">
    <text evidence="9">The sequence shown here is derived from an EMBL/GenBank/DDBJ whole genome shotgun (WGS) entry which is preliminary data.</text>
</comment>
<feature type="region of interest" description="Disordered" evidence="7">
    <location>
        <begin position="589"/>
        <end position="641"/>
    </location>
</feature>
<evidence type="ECO:0000256" key="2">
    <source>
        <dbReference type="ARBA" id="ARBA00022490"/>
    </source>
</evidence>
<dbReference type="PANTHER" id="PTHR12983:SF9">
    <property type="entry name" value="E3 UBIQUITIN-PROTEIN LIGASE RNF10"/>
    <property type="match status" value="1"/>
</dbReference>
<accession>A0A1X2GT43</accession>
<dbReference type="GO" id="GO:0000976">
    <property type="term" value="F:transcription cis-regulatory region binding"/>
    <property type="evidence" value="ECO:0007669"/>
    <property type="project" value="TreeGrafter"/>
</dbReference>
<protein>
    <recommendedName>
        <fullName evidence="8">RING-type domain-containing protein</fullName>
    </recommendedName>
</protein>
<sequence length="718" mass="81169">MNANAPAFSPRQTSDEEPHTRKKGKQPTSTSSKKPGKKQSPPSHRPDNRPRPPRHPAAAPSSSTFSQRFQPSSSSSSTVEMPAETLVDKRGRVSLNHLLSFSFPARQAPPVYTPRRTKTSYQPYNKERFVNANFRFVTRPTGNYLVNTIDADSSFDWDDIEQVLISGEETPSCPICLSPPSAARVTKCGHIFCYGCILHYLELREPKKQWRKCPICWEAIYGRDLKSVRHIHPFAVTRPMKKDARITESSEPSETANLPIHVTEGDCIDLILIQRSSQSTLALPCSSTWPIEDALKQRHDATAFLPWHFTPDAMLFGRFMLATPEYLLLENDRDIDEMKEALKDAKEWGAVDDVPYLEAALKQLVLEAGDITQLCTNDVLNDNIDSAKLLLEAQKENRHPHGLPSSLSRQRPSNSSTTVASTDKNHDHFLGQAPSSPAPVLAEEIPEAYQHYQRQQAGMNTHHHNENDSAVGADALPTAALHIVPSKPQLTTSYLFYQAKDGQHLYLHPLDTRILKYEYGDYQHFPDQLQVKCTAVEETTMTEDVRKRFKFISHLPVSCDVTFIEVDIAQLVSKSTLAHFDHELKLRQKKRRDLKKKEERARKVASMKEEQRQKSMMQQHQQLQQQVSGRPAADPVPTNASIENDPFFRIYQPMTPEDNDRLLKEALDLSANEARANAPRTVWGTPAIANDAAGPTPANWADHIVVTQNRRKNRSKRK</sequence>
<gene>
    <name evidence="9" type="ORF">DM01DRAFT_1317189</name>
</gene>
<feature type="region of interest" description="Disordered" evidence="7">
    <location>
        <begin position="687"/>
        <end position="718"/>
    </location>
</feature>
<dbReference type="Proteomes" id="UP000242146">
    <property type="component" value="Unassembled WGS sequence"/>
</dbReference>
<evidence type="ECO:0000256" key="4">
    <source>
        <dbReference type="ARBA" id="ARBA00022771"/>
    </source>
</evidence>
<evidence type="ECO:0000256" key="7">
    <source>
        <dbReference type="SAM" id="MobiDB-lite"/>
    </source>
</evidence>
<dbReference type="PROSITE" id="PS50089">
    <property type="entry name" value="ZF_RING_2"/>
    <property type="match status" value="1"/>
</dbReference>
<dbReference type="EMBL" id="MCGT01000004">
    <property type="protein sequence ID" value="ORX60579.1"/>
    <property type="molecule type" value="Genomic_DNA"/>
</dbReference>
<feature type="region of interest" description="Disordered" evidence="7">
    <location>
        <begin position="396"/>
        <end position="437"/>
    </location>
</feature>
<reference evidence="9 10" key="1">
    <citation type="submission" date="2016-07" db="EMBL/GenBank/DDBJ databases">
        <title>Pervasive Adenine N6-methylation of Active Genes in Fungi.</title>
        <authorList>
            <consortium name="DOE Joint Genome Institute"/>
            <person name="Mondo S.J."/>
            <person name="Dannebaum R.O."/>
            <person name="Kuo R.C."/>
            <person name="Labutti K."/>
            <person name="Haridas S."/>
            <person name="Kuo A."/>
            <person name="Salamov A."/>
            <person name="Ahrendt S.R."/>
            <person name="Lipzen A."/>
            <person name="Sullivan W."/>
            <person name="Andreopoulos W.B."/>
            <person name="Clum A."/>
            <person name="Lindquist E."/>
            <person name="Daum C."/>
            <person name="Ramamoorthy G.K."/>
            <person name="Gryganskyi A."/>
            <person name="Culley D."/>
            <person name="Magnuson J.K."/>
            <person name="James T.Y."/>
            <person name="O'Malley M.A."/>
            <person name="Stajich J.E."/>
            <person name="Spatafora J.W."/>
            <person name="Visel A."/>
            <person name="Grigoriev I.V."/>
        </authorList>
    </citation>
    <scope>NUCLEOTIDE SEQUENCE [LARGE SCALE GENOMIC DNA]</scope>
    <source>
        <strain evidence="9 10">NRRL 3301</strain>
    </source>
</reference>
<evidence type="ECO:0000313" key="9">
    <source>
        <dbReference type="EMBL" id="ORX60579.1"/>
    </source>
</evidence>
<feature type="compositionally biased region" description="Low complexity" evidence="7">
    <location>
        <begin position="56"/>
        <end position="78"/>
    </location>
</feature>
<dbReference type="InterPro" id="IPR018957">
    <property type="entry name" value="Znf_C3HC4_RING-type"/>
</dbReference>
<feature type="compositionally biased region" description="Low complexity" evidence="7">
    <location>
        <begin position="403"/>
        <end position="416"/>
    </location>
</feature>
<dbReference type="GO" id="GO:0008270">
    <property type="term" value="F:zinc ion binding"/>
    <property type="evidence" value="ECO:0007669"/>
    <property type="project" value="UniProtKB-KW"/>
</dbReference>
<feature type="region of interest" description="Disordered" evidence="7">
    <location>
        <begin position="1"/>
        <end position="83"/>
    </location>
</feature>
<evidence type="ECO:0000256" key="3">
    <source>
        <dbReference type="ARBA" id="ARBA00022723"/>
    </source>
</evidence>
<evidence type="ECO:0000256" key="1">
    <source>
        <dbReference type="ARBA" id="ARBA00004496"/>
    </source>
</evidence>
<keyword evidence="5" id="KW-0862">Zinc</keyword>
<dbReference type="InterPro" id="IPR001841">
    <property type="entry name" value="Znf_RING"/>
</dbReference>
<keyword evidence="10" id="KW-1185">Reference proteome</keyword>
<evidence type="ECO:0000313" key="10">
    <source>
        <dbReference type="Proteomes" id="UP000242146"/>
    </source>
</evidence>
<keyword evidence="2" id="KW-0963">Cytoplasm</keyword>
<dbReference type="InterPro" id="IPR013083">
    <property type="entry name" value="Znf_RING/FYVE/PHD"/>
</dbReference>
<dbReference type="AlphaFoldDB" id="A0A1X2GT43"/>
<dbReference type="InterPro" id="IPR017907">
    <property type="entry name" value="Znf_RING_CS"/>
</dbReference>
<feature type="domain" description="RING-type" evidence="8">
    <location>
        <begin position="173"/>
        <end position="216"/>
    </location>
</feature>
<dbReference type="PROSITE" id="PS00518">
    <property type="entry name" value="ZF_RING_1"/>
    <property type="match status" value="1"/>
</dbReference>
<dbReference type="OrthoDB" id="302966at2759"/>
<evidence type="ECO:0000256" key="6">
    <source>
        <dbReference type="PROSITE-ProRule" id="PRU00175"/>
    </source>
</evidence>
<dbReference type="STRING" id="101127.A0A1X2GT43"/>
<dbReference type="CDD" id="cd16536">
    <property type="entry name" value="RING-HC_RNF10"/>
    <property type="match status" value="1"/>
</dbReference>
<proteinExistence type="predicted"/>
<feature type="compositionally biased region" description="Basic and acidic residues" evidence="7">
    <location>
        <begin position="595"/>
        <end position="613"/>
    </location>
</feature>
<dbReference type="Pfam" id="PF00097">
    <property type="entry name" value="zf-C3HC4"/>
    <property type="match status" value="1"/>
</dbReference>